<dbReference type="HOGENOM" id="CLU_035211_4_0_10"/>
<feature type="domain" description="TPM" evidence="3">
    <location>
        <begin position="40"/>
        <end position="162"/>
    </location>
</feature>
<dbReference type="KEGG" id="bvs:BARVI_08125"/>
<evidence type="ECO:0000313" key="4">
    <source>
        <dbReference type="EMBL" id="AHF12729.1"/>
    </source>
</evidence>
<dbReference type="RefSeq" id="WP_025278710.1">
    <property type="nucleotide sequence ID" value="NZ_CP007034.1"/>
</dbReference>
<keyword evidence="5" id="KW-1185">Reference proteome</keyword>
<keyword evidence="1" id="KW-1133">Transmembrane helix</keyword>
<protein>
    <recommendedName>
        <fullName evidence="3">TPM domain-containing protein</fullName>
    </recommendedName>
</protein>
<sequence>MKKRICTILLLLLFVPLLRAAGYTPEQVPNVHQTDGRRFVSNPDGILSAETVTRLDQMLLDLQGVNTSEVAVVALASIGDTSPDLFATDLFTRWGIGKQNDNGLLVLLVLDQRRIVFRTGYGLEGVLPDAICKRIQTQYILPRFKEGNYDQGMLDGITAVSRILTDPAAVEEITAPQQVHGLEIDWGRIFNIYLTVSLVVSHILLFTMLWIMARYARKGPYEQYKRLVAFRPFLLTGSFIFPFFVWLLYAGINRRLRRLRNKPRKCESCGSPMRKLNEEEDNLYLTPQENTEEHLNSVDYDVWLCDHCGNTLVYPYENQFTQYQRCPYCHSRAYSLEGDYILRRATAVSTGLGEKRYTCAHCHKTVRKSYIIPVVAAAAIIGGSGRGGGFGGGGFGGGFGGGSTGGGGASSGW</sequence>
<evidence type="ECO:0000313" key="5">
    <source>
        <dbReference type="Proteomes" id="UP000018901"/>
    </source>
</evidence>
<dbReference type="PATRIC" id="fig|880074.11.peg.1690"/>
<keyword evidence="1" id="KW-0472">Membrane</keyword>
<evidence type="ECO:0000259" key="3">
    <source>
        <dbReference type="Pfam" id="PF04536"/>
    </source>
</evidence>
<dbReference type="eggNOG" id="COG1512">
    <property type="taxonomic scope" value="Bacteria"/>
</dbReference>
<dbReference type="Pfam" id="PF04536">
    <property type="entry name" value="TPM_phosphatase"/>
    <property type="match status" value="1"/>
</dbReference>
<feature type="transmembrane region" description="Helical" evidence="1">
    <location>
        <begin position="233"/>
        <end position="252"/>
    </location>
</feature>
<feature type="transmembrane region" description="Helical" evidence="1">
    <location>
        <begin position="192"/>
        <end position="212"/>
    </location>
</feature>
<feature type="signal peptide" evidence="2">
    <location>
        <begin position="1"/>
        <end position="20"/>
    </location>
</feature>
<name>W0EU75_9BACT</name>
<keyword evidence="2" id="KW-0732">Signal</keyword>
<proteinExistence type="predicted"/>
<organism evidence="4 5">
    <name type="scientific">Barnesiella viscericola DSM 18177</name>
    <dbReference type="NCBI Taxonomy" id="880074"/>
    <lineage>
        <taxon>Bacteria</taxon>
        <taxon>Pseudomonadati</taxon>
        <taxon>Bacteroidota</taxon>
        <taxon>Bacteroidia</taxon>
        <taxon>Bacteroidales</taxon>
        <taxon>Barnesiellaceae</taxon>
        <taxon>Barnesiella</taxon>
    </lineage>
</organism>
<dbReference type="InterPro" id="IPR007621">
    <property type="entry name" value="TPM_dom"/>
</dbReference>
<dbReference type="OrthoDB" id="9810918at2"/>
<evidence type="ECO:0000256" key="1">
    <source>
        <dbReference type="SAM" id="Phobius"/>
    </source>
</evidence>
<dbReference type="PANTHER" id="PTHR30373">
    <property type="entry name" value="UPF0603 PROTEIN YGCG"/>
    <property type="match status" value="1"/>
</dbReference>
<dbReference type="PANTHER" id="PTHR30373:SF2">
    <property type="entry name" value="UPF0603 PROTEIN YGCG"/>
    <property type="match status" value="1"/>
</dbReference>
<dbReference type="Gene3D" id="3.10.310.50">
    <property type="match status" value="1"/>
</dbReference>
<dbReference type="GeneID" id="90529369"/>
<dbReference type="AlphaFoldDB" id="W0EU75"/>
<feature type="chain" id="PRO_5004787949" description="TPM domain-containing protein" evidence="2">
    <location>
        <begin position="21"/>
        <end position="413"/>
    </location>
</feature>
<evidence type="ECO:0000256" key="2">
    <source>
        <dbReference type="SAM" id="SignalP"/>
    </source>
</evidence>
<dbReference type="EMBL" id="CP007034">
    <property type="protein sequence ID" value="AHF12729.1"/>
    <property type="molecule type" value="Genomic_DNA"/>
</dbReference>
<accession>W0EU75</accession>
<reference evidence="4 5" key="1">
    <citation type="submission" date="2013-12" db="EMBL/GenBank/DDBJ databases">
        <authorList>
            <consortium name="DOE Joint Genome Institute"/>
            <person name="Eisen J."/>
            <person name="Huntemann M."/>
            <person name="Han J."/>
            <person name="Chen A."/>
            <person name="Kyrpides N."/>
            <person name="Mavromatis K."/>
            <person name="Markowitz V."/>
            <person name="Palaniappan K."/>
            <person name="Ivanova N."/>
            <person name="Schaumberg A."/>
            <person name="Pati A."/>
            <person name="Liolios K."/>
            <person name="Nordberg H.P."/>
            <person name="Cantor M.N."/>
            <person name="Hua S.X."/>
            <person name="Woyke T."/>
        </authorList>
    </citation>
    <scope>NUCLEOTIDE SEQUENCE [LARGE SCALE GENOMIC DNA]</scope>
    <source>
        <strain evidence="5">DSM 18177</strain>
    </source>
</reference>
<dbReference type="Proteomes" id="UP000018901">
    <property type="component" value="Chromosome"/>
</dbReference>
<dbReference type="STRING" id="880074.BARVI_08125"/>
<keyword evidence="1" id="KW-0812">Transmembrane</keyword>
<gene>
    <name evidence="4" type="ORF">BARVI_08125</name>
</gene>